<reference evidence="2 3" key="1">
    <citation type="submission" date="2024-10" db="EMBL/GenBank/DDBJ databases">
        <title>The Natural Products Discovery Center: Release of the First 8490 Sequenced Strains for Exploring Actinobacteria Biosynthetic Diversity.</title>
        <authorList>
            <person name="Kalkreuter E."/>
            <person name="Kautsar S.A."/>
            <person name="Yang D."/>
            <person name="Bader C.D."/>
            <person name="Teijaro C.N."/>
            <person name="Fluegel L."/>
            <person name="Davis C.M."/>
            <person name="Simpson J.R."/>
            <person name="Lauterbach L."/>
            <person name="Steele A.D."/>
            <person name="Gui C."/>
            <person name="Meng S."/>
            <person name="Li G."/>
            <person name="Viehrig K."/>
            <person name="Ye F."/>
            <person name="Su P."/>
            <person name="Kiefer A.F."/>
            <person name="Nichols A."/>
            <person name="Cepeda A.J."/>
            <person name="Yan W."/>
            <person name="Fan B."/>
            <person name="Jiang Y."/>
            <person name="Adhikari A."/>
            <person name="Zheng C.-J."/>
            <person name="Schuster L."/>
            <person name="Cowan T.M."/>
            <person name="Smanski M.J."/>
            <person name="Chevrette M.G."/>
            <person name="De Carvalho L.P.S."/>
            <person name="Shen B."/>
        </authorList>
    </citation>
    <scope>NUCLEOTIDE SEQUENCE [LARGE SCALE GENOMIC DNA]</scope>
    <source>
        <strain evidence="2 3">NPDC050545</strain>
    </source>
</reference>
<evidence type="ECO:0008006" key="4">
    <source>
        <dbReference type="Google" id="ProtNLM"/>
    </source>
</evidence>
<dbReference type="EMBL" id="JBITGY010000016">
    <property type="protein sequence ID" value="MFI6504700.1"/>
    <property type="molecule type" value="Genomic_DNA"/>
</dbReference>
<dbReference type="Proteomes" id="UP001612741">
    <property type="component" value="Unassembled WGS sequence"/>
</dbReference>
<evidence type="ECO:0000256" key="1">
    <source>
        <dbReference type="SAM" id="SignalP"/>
    </source>
</evidence>
<keyword evidence="1" id="KW-0732">Signal</keyword>
<proteinExistence type="predicted"/>
<sequence length="337" mass="36780">MYGRLALTIIVALAVIAAPGQATASSWVELAGTTAKLNDVQGPVRLASYVLVDDAGNDNIAYLRTGRTFVKTPYRQVQVSHGGRWAAGVPGYGRYEPATTVVLIDRERGKEYVVKTPAGVTSAQWSPDGGTLLLTAYRTRARDYQSIGFITVDVNDRTPRLVKAGSRWTVSDWAVGVRERFFWNADGTGVMATLKDGEGIAAYDLSGRKTRVYAGAGWLQGQVTSLFPASGRYFVSVDHRASRDEPATLIIEADTGEVAHRLPDGSFRGWYDDNHVIMEFQTAAKASVGPNRKGPRSTYRLVGLDGKAGMTLIKEQIYINESVSGYKPHIAWLDFPQ</sequence>
<accession>A0ABW7Z958</accession>
<evidence type="ECO:0000313" key="3">
    <source>
        <dbReference type="Proteomes" id="UP001612741"/>
    </source>
</evidence>
<organism evidence="2 3">
    <name type="scientific">Nonomuraea typhae</name>
    <dbReference type="NCBI Taxonomy" id="2603600"/>
    <lineage>
        <taxon>Bacteria</taxon>
        <taxon>Bacillati</taxon>
        <taxon>Actinomycetota</taxon>
        <taxon>Actinomycetes</taxon>
        <taxon>Streptosporangiales</taxon>
        <taxon>Streptosporangiaceae</taxon>
        <taxon>Nonomuraea</taxon>
    </lineage>
</organism>
<protein>
    <recommendedName>
        <fullName evidence="4">WD40 repeat domain-containing protein</fullName>
    </recommendedName>
</protein>
<feature type="chain" id="PRO_5046834861" description="WD40 repeat domain-containing protein" evidence="1">
    <location>
        <begin position="25"/>
        <end position="337"/>
    </location>
</feature>
<dbReference type="SUPFAM" id="SSF82171">
    <property type="entry name" value="DPP6 N-terminal domain-like"/>
    <property type="match status" value="1"/>
</dbReference>
<gene>
    <name evidence="2" type="ORF">ACIBG2_45455</name>
</gene>
<dbReference type="RefSeq" id="WP_397090556.1">
    <property type="nucleotide sequence ID" value="NZ_JBITGY010000016.1"/>
</dbReference>
<feature type="signal peptide" evidence="1">
    <location>
        <begin position="1"/>
        <end position="24"/>
    </location>
</feature>
<comment type="caution">
    <text evidence="2">The sequence shown here is derived from an EMBL/GenBank/DDBJ whole genome shotgun (WGS) entry which is preliminary data.</text>
</comment>
<name>A0ABW7Z958_9ACTN</name>
<evidence type="ECO:0000313" key="2">
    <source>
        <dbReference type="EMBL" id="MFI6504700.1"/>
    </source>
</evidence>
<keyword evidence="3" id="KW-1185">Reference proteome</keyword>